<dbReference type="InterPro" id="IPR023474">
    <property type="entry name" value="Rrp4"/>
</dbReference>
<dbReference type="OMA" id="GPYIPEV"/>
<dbReference type="InterPro" id="IPR036612">
    <property type="entry name" value="KH_dom_type_1_sf"/>
</dbReference>
<dbReference type="SMART" id="SM00316">
    <property type="entry name" value="S1"/>
    <property type="match status" value="1"/>
</dbReference>
<evidence type="ECO:0000313" key="9">
    <source>
        <dbReference type="Proteomes" id="UP000617544"/>
    </source>
</evidence>
<dbReference type="GO" id="GO:0000178">
    <property type="term" value="C:exosome (RNase complex)"/>
    <property type="evidence" value="ECO:0007669"/>
    <property type="project" value="UniProtKB-KW"/>
</dbReference>
<dbReference type="CDD" id="cd22524">
    <property type="entry name" value="KH-I_Rrp4_prokar"/>
    <property type="match status" value="1"/>
</dbReference>
<accession>A0A832T3B8</accession>
<evidence type="ECO:0000256" key="4">
    <source>
        <dbReference type="ARBA" id="ARBA00022884"/>
    </source>
</evidence>
<dbReference type="GO" id="GO:0008143">
    <property type="term" value="F:poly(A) binding"/>
    <property type="evidence" value="ECO:0007669"/>
    <property type="project" value="InterPro"/>
</dbReference>
<gene>
    <name evidence="5" type="primary">rrp4</name>
    <name evidence="8" type="ORF">HA331_02045</name>
</gene>
<organism evidence="8 9">
    <name type="scientific">Pyrococcus horikoshii</name>
    <dbReference type="NCBI Taxonomy" id="53953"/>
    <lineage>
        <taxon>Archaea</taxon>
        <taxon>Methanobacteriati</taxon>
        <taxon>Methanobacteriota</taxon>
        <taxon>Thermococci</taxon>
        <taxon>Thermococcales</taxon>
        <taxon>Thermococcaceae</taxon>
        <taxon>Pyrococcus</taxon>
    </lineage>
</organism>
<dbReference type="NCBIfam" id="NF003181">
    <property type="entry name" value="PRK04163.1-1"/>
    <property type="match status" value="1"/>
</dbReference>
<dbReference type="InterPro" id="IPR003029">
    <property type="entry name" value="S1_domain"/>
</dbReference>
<dbReference type="GO" id="GO:0005737">
    <property type="term" value="C:cytoplasm"/>
    <property type="evidence" value="ECO:0007669"/>
    <property type="project" value="UniProtKB-SubCell"/>
</dbReference>
<dbReference type="Pfam" id="PF21266">
    <property type="entry name" value="S1_RRP4"/>
    <property type="match status" value="1"/>
</dbReference>
<dbReference type="GO" id="GO:0000467">
    <property type="term" value="P:exonucleolytic trimming to generate mature 3'-end of 5.8S rRNA from tricistronic rRNA transcript (SSU-rRNA, 5.8S rRNA, LSU-rRNA)"/>
    <property type="evidence" value="ECO:0007669"/>
    <property type="project" value="TreeGrafter"/>
</dbReference>
<keyword evidence="3 5" id="KW-0271">Exosome</keyword>
<evidence type="ECO:0000256" key="6">
    <source>
        <dbReference type="SAM" id="MobiDB-lite"/>
    </source>
</evidence>
<comment type="function">
    <text evidence="5">Non-catalytic component of the exosome, which is a complex involved in RNA degradation. Increases the RNA binding and the efficiency of RNA degradation. Confers strong poly(A) specificity to the exosome.</text>
</comment>
<proteinExistence type="inferred from homology"/>
<comment type="subcellular location">
    <subcellularLocation>
        <location evidence="5">Cytoplasm</location>
    </subcellularLocation>
</comment>
<comment type="subunit">
    <text evidence="5">Component of the archaeal exosome complex. Forms a trimer of Rrp4 and/or Csl4 subunits. The trimer associates with an hexameric ring-like arrangement composed of 3 Rrp41-Rrp42 heterodimers.</text>
</comment>
<evidence type="ECO:0000256" key="5">
    <source>
        <dbReference type="HAMAP-Rule" id="MF_00623"/>
    </source>
</evidence>
<dbReference type="HAMAP" id="MF_00623">
    <property type="entry name" value="Exosome_Rrp4"/>
    <property type="match status" value="1"/>
</dbReference>
<dbReference type="PROSITE" id="PS50126">
    <property type="entry name" value="S1"/>
    <property type="match status" value="1"/>
</dbReference>
<dbReference type="InterPro" id="IPR026699">
    <property type="entry name" value="Exosome_RNA_bind1/RRP40/RRP4"/>
</dbReference>
<dbReference type="GO" id="GO:0034475">
    <property type="term" value="P:U4 snRNA 3'-end processing"/>
    <property type="evidence" value="ECO:0007669"/>
    <property type="project" value="TreeGrafter"/>
</dbReference>
<dbReference type="Gene3D" id="2.40.50.140">
    <property type="entry name" value="Nucleic acid-binding proteins"/>
    <property type="match status" value="1"/>
</dbReference>
<comment type="similarity">
    <text evidence="1 5">Belongs to the RRP4 family.</text>
</comment>
<sequence>MKRIFVQNRELVVPGTLLAQGPYKNGRGTFREGSRIYSTVIGLVDIKGNTIRVIPLEGPYIPEVGDNVIGKIVDVKFSSWVVDIGAPYLANLKIQDFTDEKIDLLRTDLRKFFDIGDIIYGKVKAITEVNNIDLTTKGMPFNGGPLKGGQIVKITPSRVPRVIGRGGSMINMIKKLTMTRIIVGQNGWIWVNGKNEALEKLAIEAILKIDRESHTKGLTDRIKSLLLSRLQELKEKGVIEEIPELEEEPQEETEVNNNDGETRRT</sequence>
<dbReference type="InterPro" id="IPR004088">
    <property type="entry name" value="KH_dom_type_1"/>
</dbReference>
<evidence type="ECO:0000313" key="8">
    <source>
        <dbReference type="EMBL" id="HII60536.1"/>
    </source>
</evidence>
<feature type="compositionally biased region" description="Acidic residues" evidence="6">
    <location>
        <begin position="241"/>
        <end position="254"/>
    </location>
</feature>
<evidence type="ECO:0000256" key="1">
    <source>
        <dbReference type="ARBA" id="ARBA00009155"/>
    </source>
</evidence>
<dbReference type="InterPro" id="IPR012340">
    <property type="entry name" value="NA-bd_OB-fold"/>
</dbReference>
<dbReference type="InterPro" id="IPR004087">
    <property type="entry name" value="KH_dom"/>
</dbReference>
<dbReference type="SMR" id="A0A832T3B8"/>
<dbReference type="GeneID" id="1443870"/>
<dbReference type="SUPFAM" id="SSF50249">
    <property type="entry name" value="Nucleic acid-binding proteins"/>
    <property type="match status" value="1"/>
</dbReference>
<dbReference type="GO" id="GO:0071051">
    <property type="term" value="P:poly(A)-dependent snoRNA 3'-end processing"/>
    <property type="evidence" value="ECO:0007669"/>
    <property type="project" value="TreeGrafter"/>
</dbReference>
<dbReference type="PROSITE" id="PS50084">
    <property type="entry name" value="KH_TYPE_1"/>
    <property type="match status" value="1"/>
</dbReference>
<dbReference type="AlphaFoldDB" id="A0A832T3B8"/>
<feature type="region of interest" description="Disordered" evidence="6">
    <location>
        <begin position="241"/>
        <end position="265"/>
    </location>
</feature>
<reference evidence="8" key="1">
    <citation type="journal article" date="2020" name="bioRxiv">
        <title>A rank-normalized archaeal taxonomy based on genome phylogeny resolves widespread incomplete and uneven classifications.</title>
        <authorList>
            <person name="Rinke C."/>
            <person name="Chuvochina M."/>
            <person name="Mussig A.J."/>
            <person name="Chaumeil P.-A."/>
            <person name="Waite D.W."/>
            <person name="Whitman W.B."/>
            <person name="Parks D.H."/>
            <person name="Hugenholtz P."/>
        </authorList>
    </citation>
    <scope>NUCLEOTIDE SEQUENCE</scope>
    <source>
        <strain evidence="8">UBA8834</strain>
    </source>
</reference>
<dbReference type="PANTHER" id="PTHR21321:SF4">
    <property type="entry name" value="EXOSOME COMPLEX COMPONENT RRP4"/>
    <property type="match status" value="1"/>
</dbReference>
<keyword evidence="4 5" id="KW-0694">RNA-binding</keyword>
<feature type="domain" description="S1 motif" evidence="7">
    <location>
        <begin position="65"/>
        <end position="137"/>
    </location>
</feature>
<protein>
    <recommendedName>
        <fullName evidence="5">Exosome complex component Rrp4</fullName>
    </recommendedName>
</protein>
<dbReference type="PANTHER" id="PTHR21321">
    <property type="entry name" value="PNAS-3 RELATED"/>
    <property type="match status" value="1"/>
</dbReference>
<comment type="caution">
    <text evidence="8">The sequence shown here is derived from an EMBL/GenBank/DDBJ whole genome shotgun (WGS) entry which is preliminary data.</text>
</comment>
<evidence type="ECO:0000256" key="3">
    <source>
        <dbReference type="ARBA" id="ARBA00022835"/>
    </source>
</evidence>
<keyword evidence="2 5" id="KW-0963">Cytoplasm</keyword>
<dbReference type="EMBL" id="DUJN01000002">
    <property type="protein sequence ID" value="HII60536.1"/>
    <property type="molecule type" value="Genomic_DNA"/>
</dbReference>
<dbReference type="CDD" id="cd05789">
    <property type="entry name" value="S1_Rrp4"/>
    <property type="match status" value="1"/>
</dbReference>
<name>A0A832T3B8_PYRHR</name>
<dbReference type="RefSeq" id="WP_010885630.1">
    <property type="nucleotide sequence ID" value="NZ_DUJN01000002.1"/>
</dbReference>
<dbReference type="SUPFAM" id="SSF110324">
    <property type="entry name" value="Ribosomal L27 protein-like"/>
    <property type="match status" value="1"/>
</dbReference>
<dbReference type="SMART" id="SM00322">
    <property type="entry name" value="KH"/>
    <property type="match status" value="1"/>
</dbReference>
<dbReference type="InterPro" id="IPR054371">
    <property type="entry name" value="RRP4_N"/>
</dbReference>
<dbReference type="Pfam" id="PF22625">
    <property type="entry name" value="ECR1_N_2"/>
    <property type="match status" value="1"/>
</dbReference>
<dbReference type="Gene3D" id="3.30.1370.10">
    <property type="entry name" value="K Homology domain, type 1"/>
    <property type="match status" value="1"/>
</dbReference>
<dbReference type="Pfam" id="PF15985">
    <property type="entry name" value="KH_6"/>
    <property type="match status" value="1"/>
</dbReference>
<evidence type="ECO:0000256" key="2">
    <source>
        <dbReference type="ARBA" id="ARBA00022490"/>
    </source>
</evidence>
<dbReference type="Proteomes" id="UP000617544">
    <property type="component" value="Unassembled WGS sequence"/>
</dbReference>
<evidence type="ECO:0000259" key="7">
    <source>
        <dbReference type="PROSITE" id="PS50126"/>
    </source>
</evidence>
<dbReference type="InterPro" id="IPR048565">
    <property type="entry name" value="S1_RRP4"/>
</dbReference>
<dbReference type="GO" id="GO:0071034">
    <property type="term" value="P:CUT catabolic process"/>
    <property type="evidence" value="ECO:0007669"/>
    <property type="project" value="TreeGrafter"/>
</dbReference>
<dbReference type="Gene3D" id="2.40.50.100">
    <property type="match status" value="1"/>
</dbReference>